<evidence type="ECO:0000259" key="2">
    <source>
        <dbReference type="PROSITE" id="PS50118"/>
    </source>
</evidence>
<dbReference type="InterPro" id="IPR009071">
    <property type="entry name" value="HMG_box_dom"/>
</dbReference>
<dbReference type="SUPFAM" id="SSF47095">
    <property type="entry name" value="HMG-box"/>
    <property type="match status" value="1"/>
</dbReference>
<feature type="DNA-binding region" description="HMG box" evidence="1">
    <location>
        <begin position="62"/>
        <end position="127"/>
    </location>
</feature>
<dbReference type="EMBL" id="CAJVPS010000955">
    <property type="protein sequence ID" value="CAG8516914.1"/>
    <property type="molecule type" value="Genomic_DNA"/>
</dbReference>
<comment type="caution">
    <text evidence="3">The sequence shown here is derived from an EMBL/GenBank/DDBJ whole genome shotgun (WGS) entry which is preliminary data.</text>
</comment>
<evidence type="ECO:0000313" key="3">
    <source>
        <dbReference type="EMBL" id="CAG8516914.1"/>
    </source>
</evidence>
<dbReference type="AlphaFoldDB" id="A0A9N9A4K1"/>
<proteinExistence type="predicted"/>
<protein>
    <submittedName>
        <fullName evidence="3">6615_t:CDS:1</fullName>
    </submittedName>
</protein>
<keyword evidence="1" id="KW-0238">DNA-binding</keyword>
<sequence length="284" mass="32693">MRLLNLSSLQTQKTNKMTTILSDKNLEIDDPSIKQYLDLIEPHLKLSIELLIEPKIMQGKTPPRPPNAWILYNKNFQAWKGQNLSAVTTSPKASLNWKGLTKDERHAWTLLGQIAKQKHKKLYPTYQYKPNKFNKHVEATGKKKPGPKKGHKKDTKNNDFNVFVFSWSEQKRKSDSLGDQIKNPEPIIQNPSNNFEQQDELNINIIQQNPMIDNDGVYYSHITTVNEFSENLFSESDHSSSFISNYGSFCEYPPAGPLSSITDIDTAYQTFEENLNFDQLSQHF</sequence>
<keyword evidence="4" id="KW-1185">Reference proteome</keyword>
<dbReference type="Proteomes" id="UP000789508">
    <property type="component" value="Unassembled WGS sequence"/>
</dbReference>
<name>A0A9N9A4K1_9GLOM</name>
<dbReference type="Gene3D" id="1.10.30.10">
    <property type="entry name" value="High mobility group box domain"/>
    <property type="match status" value="1"/>
</dbReference>
<dbReference type="CDD" id="cd01389">
    <property type="entry name" value="HMG-box_ROX1-like"/>
    <property type="match status" value="1"/>
</dbReference>
<keyword evidence="1" id="KW-0539">Nucleus</keyword>
<dbReference type="GO" id="GO:0005634">
    <property type="term" value="C:nucleus"/>
    <property type="evidence" value="ECO:0007669"/>
    <property type="project" value="UniProtKB-UniRule"/>
</dbReference>
<reference evidence="3" key="1">
    <citation type="submission" date="2021-06" db="EMBL/GenBank/DDBJ databases">
        <authorList>
            <person name="Kallberg Y."/>
            <person name="Tangrot J."/>
            <person name="Rosling A."/>
        </authorList>
    </citation>
    <scope>NUCLEOTIDE SEQUENCE</scope>
    <source>
        <strain evidence="3">FL130A</strain>
    </source>
</reference>
<dbReference type="GO" id="GO:0003677">
    <property type="term" value="F:DNA binding"/>
    <property type="evidence" value="ECO:0007669"/>
    <property type="project" value="UniProtKB-UniRule"/>
</dbReference>
<accession>A0A9N9A4K1</accession>
<evidence type="ECO:0000313" key="4">
    <source>
        <dbReference type="Proteomes" id="UP000789508"/>
    </source>
</evidence>
<organism evidence="3 4">
    <name type="scientific">Ambispora leptoticha</name>
    <dbReference type="NCBI Taxonomy" id="144679"/>
    <lineage>
        <taxon>Eukaryota</taxon>
        <taxon>Fungi</taxon>
        <taxon>Fungi incertae sedis</taxon>
        <taxon>Mucoromycota</taxon>
        <taxon>Glomeromycotina</taxon>
        <taxon>Glomeromycetes</taxon>
        <taxon>Archaeosporales</taxon>
        <taxon>Ambisporaceae</taxon>
        <taxon>Ambispora</taxon>
    </lineage>
</organism>
<dbReference type="PROSITE" id="PS50118">
    <property type="entry name" value="HMG_BOX_2"/>
    <property type="match status" value="1"/>
</dbReference>
<feature type="domain" description="HMG box" evidence="2">
    <location>
        <begin position="62"/>
        <end position="127"/>
    </location>
</feature>
<evidence type="ECO:0000256" key="1">
    <source>
        <dbReference type="PROSITE-ProRule" id="PRU00267"/>
    </source>
</evidence>
<dbReference type="InterPro" id="IPR036910">
    <property type="entry name" value="HMG_box_dom_sf"/>
</dbReference>
<dbReference type="OrthoDB" id="6247875at2759"/>
<gene>
    <name evidence="3" type="ORF">ALEPTO_LOCUS4265</name>
</gene>